<dbReference type="EMBL" id="FPJG01000001">
    <property type="protein sequence ID" value="SFW11445.1"/>
    <property type="molecule type" value="Genomic_DNA"/>
</dbReference>
<accession>A0A1K1LKN0</accession>
<keyword evidence="2" id="KW-1185">Reference proteome</keyword>
<name>A0A1K1LKN0_9PSEU</name>
<dbReference type="OrthoDB" id="4327094at2"/>
<evidence type="ECO:0000313" key="1">
    <source>
        <dbReference type="EMBL" id="SFW11445.1"/>
    </source>
</evidence>
<organism evidence="1 2">
    <name type="scientific">Amycolatopsis australiensis</name>
    <dbReference type="NCBI Taxonomy" id="546364"/>
    <lineage>
        <taxon>Bacteria</taxon>
        <taxon>Bacillati</taxon>
        <taxon>Actinomycetota</taxon>
        <taxon>Actinomycetes</taxon>
        <taxon>Pseudonocardiales</taxon>
        <taxon>Pseudonocardiaceae</taxon>
        <taxon>Amycolatopsis</taxon>
    </lineage>
</organism>
<proteinExistence type="predicted"/>
<sequence>MKDQKTIMPSRKKFLCQRYEPGDSAFGNSLRLGRYLAAPKCDELPREVFRDDHTITRGWAVGFGEWFFFTAPEPAVTFGRAARMSADCHGYGVYEAARELQFCDIHEVDEWVLLVDIAGGQVDRHDEELQLRLMKGFVQGAKENPWSAHWKPLTGFISDYNQGRPVATRIRSLPL</sequence>
<reference evidence="2" key="1">
    <citation type="submission" date="2016-11" db="EMBL/GenBank/DDBJ databases">
        <authorList>
            <person name="Varghese N."/>
            <person name="Submissions S."/>
        </authorList>
    </citation>
    <scope>NUCLEOTIDE SEQUENCE [LARGE SCALE GENOMIC DNA]</scope>
    <source>
        <strain evidence="2">DSM 44671</strain>
    </source>
</reference>
<dbReference type="STRING" id="546364.SAMN04489730_0017"/>
<evidence type="ECO:0000313" key="2">
    <source>
        <dbReference type="Proteomes" id="UP000182740"/>
    </source>
</evidence>
<dbReference type="RefSeq" id="WP_143168411.1">
    <property type="nucleotide sequence ID" value="NZ_FPJG01000001.1"/>
</dbReference>
<gene>
    <name evidence="1" type="ORF">SAMN04489730_0017</name>
</gene>
<dbReference type="AlphaFoldDB" id="A0A1K1LKN0"/>
<dbReference type="Proteomes" id="UP000182740">
    <property type="component" value="Unassembled WGS sequence"/>
</dbReference>
<protein>
    <submittedName>
        <fullName evidence="1">Uncharacterized protein</fullName>
    </submittedName>
</protein>